<organism evidence="4 5">
    <name type="scientific">Marinobacterium aestuariivivens</name>
    <dbReference type="NCBI Taxonomy" id="1698799"/>
    <lineage>
        <taxon>Bacteria</taxon>
        <taxon>Pseudomonadati</taxon>
        <taxon>Pseudomonadota</taxon>
        <taxon>Gammaproteobacteria</taxon>
        <taxon>Oceanospirillales</taxon>
        <taxon>Oceanospirillaceae</taxon>
        <taxon>Marinobacterium</taxon>
    </lineage>
</organism>
<evidence type="ECO:0000256" key="2">
    <source>
        <dbReference type="SAM" id="SignalP"/>
    </source>
</evidence>
<evidence type="ECO:0000256" key="1">
    <source>
        <dbReference type="ARBA" id="ARBA00005250"/>
    </source>
</evidence>
<dbReference type="PANTHER" id="PTHR42951">
    <property type="entry name" value="METALLO-BETA-LACTAMASE DOMAIN-CONTAINING"/>
    <property type="match status" value="1"/>
</dbReference>
<comment type="caution">
    <text evidence="4">The sequence shown here is derived from an EMBL/GenBank/DDBJ whole genome shotgun (WGS) entry which is preliminary data.</text>
</comment>
<name>A0ABW2A6E6_9GAMM</name>
<dbReference type="InterPro" id="IPR036866">
    <property type="entry name" value="RibonucZ/Hydroxyglut_hydro"/>
</dbReference>
<accession>A0ABW2A6E6</accession>
<dbReference type="SUPFAM" id="SSF56281">
    <property type="entry name" value="Metallo-hydrolase/oxidoreductase"/>
    <property type="match status" value="1"/>
</dbReference>
<dbReference type="NCBIfam" id="TIGR04558">
    <property type="entry name" value="SoxH_rel_PQQ_1"/>
    <property type="match status" value="1"/>
</dbReference>
<evidence type="ECO:0000313" key="4">
    <source>
        <dbReference type="EMBL" id="MFC6672970.1"/>
    </source>
</evidence>
<dbReference type="InterPro" id="IPR001279">
    <property type="entry name" value="Metallo-B-lactamas"/>
</dbReference>
<feature type="domain" description="Metallo-beta-lactamase" evidence="3">
    <location>
        <begin position="55"/>
        <end position="236"/>
    </location>
</feature>
<dbReference type="InterPro" id="IPR050855">
    <property type="entry name" value="NDM-1-like"/>
</dbReference>
<keyword evidence="5" id="KW-1185">Reference proteome</keyword>
<feature type="chain" id="PRO_5046714463" evidence="2">
    <location>
        <begin position="22"/>
        <end position="309"/>
    </location>
</feature>
<keyword evidence="2" id="KW-0732">Signal</keyword>
<dbReference type="InterPro" id="IPR030811">
    <property type="entry name" value="SoxH-rel_PQQ_1"/>
</dbReference>
<dbReference type="Pfam" id="PF00753">
    <property type="entry name" value="Lactamase_B"/>
    <property type="match status" value="1"/>
</dbReference>
<dbReference type="PANTHER" id="PTHR42951:SF4">
    <property type="entry name" value="ACYL-COENZYME A THIOESTERASE MBLAC2"/>
    <property type="match status" value="1"/>
</dbReference>
<protein>
    <submittedName>
        <fullName evidence="4">Quinoprotein relay system zinc metallohydrolase 1</fullName>
    </submittedName>
</protein>
<dbReference type="Proteomes" id="UP001596422">
    <property type="component" value="Unassembled WGS sequence"/>
</dbReference>
<proteinExistence type="inferred from homology"/>
<dbReference type="CDD" id="cd16282">
    <property type="entry name" value="metallo-hydrolase-like_MBL-fold"/>
    <property type="match status" value="1"/>
</dbReference>
<dbReference type="Gene3D" id="3.60.15.10">
    <property type="entry name" value="Ribonuclease Z/Hydroxyacylglutathione hydrolase-like"/>
    <property type="match status" value="1"/>
</dbReference>
<reference evidence="5" key="1">
    <citation type="journal article" date="2019" name="Int. J. Syst. Evol. Microbiol.">
        <title>The Global Catalogue of Microorganisms (GCM) 10K type strain sequencing project: providing services to taxonomists for standard genome sequencing and annotation.</title>
        <authorList>
            <consortium name="The Broad Institute Genomics Platform"/>
            <consortium name="The Broad Institute Genome Sequencing Center for Infectious Disease"/>
            <person name="Wu L."/>
            <person name="Ma J."/>
        </authorList>
    </citation>
    <scope>NUCLEOTIDE SEQUENCE [LARGE SCALE GENOMIC DNA]</scope>
    <source>
        <strain evidence="5">NBRC 111756</strain>
    </source>
</reference>
<gene>
    <name evidence="4" type="ORF">ACFQDL_24920</name>
</gene>
<dbReference type="SMART" id="SM00849">
    <property type="entry name" value="Lactamase_B"/>
    <property type="match status" value="1"/>
</dbReference>
<dbReference type="RefSeq" id="WP_379911374.1">
    <property type="nucleotide sequence ID" value="NZ_JBHSWE010000001.1"/>
</dbReference>
<dbReference type="EMBL" id="JBHSWE010000001">
    <property type="protein sequence ID" value="MFC6672970.1"/>
    <property type="molecule type" value="Genomic_DNA"/>
</dbReference>
<sequence>MQMLWLLLMVPVWMTMPQAQAGRFDYGLEPRQIAPDTWLVEGRRESFSRDNGGHIVNVAFIVTEAGVVLFDSGPSRRFGEQLRAAIAGVTDRPVVHVFNSHAHPDHFLGNQAFADATIWALPGTAQQIARDGDGLAENLYGLVGDWMRGTEAMPPARTLEQERFEVGGHRLRFLAFKGHTGADLVMLDEATGVLFAADMVFHQRALTTPQTPGLALWRDELSQLAALDYRWLVPGHGPVDEGGRAIDQTRDYLDWLDHTLRRSADAGLTMTEVMALPIDNRFDSIRLTRYEFARTVAHLYPRYEQQAFH</sequence>
<feature type="signal peptide" evidence="2">
    <location>
        <begin position="1"/>
        <end position="21"/>
    </location>
</feature>
<evidence type="ECO:0000259" key="3">
    <source>
        <dbReference type="SMART" id="SM00849"/>
    </source>
</evidence>
<evidence type="ECO:0000313" key="5">
    <source>
        <dbReference type="Proteomes" id="UP001596422"/>
    </source>
</evidence>
<comment type="similarity">
    <text evidence="1">Belongs to the metallo-beta-lactamase superfamily. Class-B beta-lactamase family.</text>
</comment>